<dbReference type="InterPro" id="IPR026891">
    <property type="entry name" value="Fn3-like"/>
</dbReference>
<name>V4RN26_9CAUL</name>
<evidence type="ECO:0000313" key="7">
    <source>
        <dbReference type="EMBL" id="ESQ92648.1"/>
    </source>
</evidence>
<evidence type="ECO:0000256" key="3">
    <source>
        <dbReference type="ARBA" id="ARBA00022801"/>
    </source>
</evidence>
<evidence type="ECO:0000256" key="4">
    <source>
        <dbReference type="SAM" id="MobiDB-lite"/>
    </source>
</evidence>
<dbReference type="GO" id="GO:0031222">
    <property type="term" value="P:arabinan catabolic process"/>
    <property type="evidence" value="ECO:0007669"/>
    <property type="project" value="TreeGrafter"/>
</dbReference>
<organism evidence="7 8">
    <name type="scientific">Asticcacaulis benevestitus DSM 16100 = ATCC BAA-896</name>
    <dbReference type="NCBI Taxonomy" id="1121022"/>
    <lineage>
        <taxon>Bacteria</taxon>
        <taxon>Pseudomonadati</taxon>
        <taxon>Pseudomonadota</taxon>
        <taxon>Alphaproteobacteria</taxon>
        <taxon>Caulobacterales</taxon>
        <taxon>Caulobacteraceae</taxon>
        <taxon>Asticcacaulis</taxon>
    </lineage>
</organism>
<dbReference type="Pfam" id="PF00933">
    <property type="entry name" value="Glyco_hydro_3"/>
    <property type="match status" value="1"/>
</dbReference>
<dbReference type="SUPFAM" id="SSF51445">
    <property type="entry name" value="(Trans)glycosidases"/>
    <property type="match status" value="1"/>
</dbReference>
<dbReference type="PANTHER" id="PTHR42721:SF3">
    <property type="entry name" value="BETA-D-XYLOSIDASE 5-RELATED"/>
    <property type="match status" value="1"/>
</dbReference>
<dbReference type="SMART" id="SM01217">
    <property type="entry name" value="Fn3_like"/>
    <property type="match status" value="1"/>
</dbReference>
<evidence type="ECO:0000259" key="6">
    <source>
        <dbReference type="PROSITE" id="PS51820"/>
    </source>
</evidence>
<dbReference type="GO" id="GO:0046556">
    <property type="term" value="F:alpha-L-arabinofuranosidase activity"/>
    <property type="evidence" value="ECO:0007669"/>
    <property type="project" value="TreeGrafter"/>
</dbReference>
<gene>
    <name evidence="7" type="ORF">ABENE_07460</name>
</gene>
<dbReference type="InterPro" id="IPR002772">
    <property type="entry name" value="Glyco_hydro_3_C"/>
</dbReference>
<feature type="chain" id="PRO_5004726767" description="PA14 domain-containing protein" evidence="5">
    <location>
        <begin position="22"/>
        <end position="860"/>
    </location>
</feature>
<evidence type="ECO:0000256" key="1">
    <source>
        <dbReference type="ARBA" id="ARBA00005336"/>
    </source>
</evidence>
<evidence type="ECO:0000313" key="8">
    <source>
        <dbReference type="Proteomes" id="UP000017837"/>
    </source>
</evidence>
<dbReference type="InterPro" id="IPR001764">
    <property type="entry name" value="Glyco_hydro_3_N"/>
</dbReference>
<proteinExistence type="inferred from homology"/>
<dbReference type="InterPro" id="IPR036962">
    <property type="entry name" value="Glyco_hydro_3_N_sf"/>
</dbReference>
<dbReference type="PATRIC" id="fig|1121022.4.peg.1494"/>
<evidence type="ECO:0000256" key="2">
    <source>
        <dbReference type="ARBA" id="ARBA00022729"/>
    </source>
</evidence>
<dbReference type="Pfam" id="PF01915">
    <property type="entry name" value="Glyco_hydro_3_C"/>
    <property type="match status" value="1"/>
</dbReference>
<accession>V4RN26</accession>
<dbReference type="Pfam" id="PF07691">
    <property type="entry name" value="PA14"/>
    <property type="match status" value="1"/>
</dbReference>
<keyword evidence="2 5" id="KW-0732">Signal</keyword>
<dbReference type="OrthoDB" id="9781691at2"/>
<dbReference type="InterPro" id="IPR011658">
    <property type="entry name" value="PA14_dom"/>
</dbReference>
<dbReference type="RefSeq" id="WP_018082548.1">
    <property type="nucleotide sequence ID" value="NZ_AQWM01000015.1"/>
</dbReference>
<feature type="signal peptide" evidence="5">
    <location>
        <begin position="1"/>
        <end position="21"/>
    </location>
</feature>
<comment type="caution">
    <text evidence="7">The sequence shown here is derived from an EMBL/GenBank/DDBJ whole genome shotgun (WGS) entry which is preliminary data.</text>
</comment>
<keyword evidence="3" id="KW-0378">Hydrolase</keyword>
<dbReference type="SUPFAM" id="SSF52279">
    <property type="entry name" value="Beta-D-glucan exohydrolase, C-terminal domain"/>
    <property type="match status" value="1"/>
</dbReference>
<keyword evidence="8" id="KW-1185">Reference proteome</keyword>
<dbReference type="PRINTS" id="PR00133">
    <property type="entry name" value="GLHYDRLASE3"/>
</dbReference>
<dbReference type="InterPro" id="IPR044993">
    <property type="entry name" value="BXL"/>
</dbReference>
<reference evidence="7 8" key="1">
    <citation type="journal article" date="2014" name="Nature">
        <title>Sequential evolution of bacterial morphology by co-option of a developmental regulator.</title>
        <authorList>
            <person name="Jiang C."/>
            <person name="Brown P.J."/>
            <person name="Ducret A."/>
            <person name="Brun Y.V."/>
        </authorList>
    </citation>
    <scope>NUCLEOTIDE SEQUENCE [LARGE SCALE GENOMIC DNA]</scope>
    <source>
        <strain evidence="7 8">DSM 16100</strain>
    </source>
</reference>
<dbReference type="Proteomes" id="UP000017837">
    <property type="component" value="Unassembled WGS sequence"/>
</dbReference>
<dbReference type="PROSITE" id="PS51820">
    <property type="entry name" value="PA14"/>
    <property type="match status" value="1"/>
</dbReference>
<dbReference type="eggNOG" id="COG1472">
    <property type="taxonomic scope" value="Bacteria"/>
</dbReference>
<dbReference type="SUPFAM" id="SSF56988">
    <property type="entry name" value="Anthrax protective antigen"/>
    <property type="match status" value="1"/>
</dbReference>
<dbReference type="EMBL" id="AWGB01000011">
    <property type="protein sequence ID" value="ESQ92648.1"/>
    <property type="molecule type" value="Genomic_DNA"/>
</dbReference>
<sequence length="860" mass="92547">MRALSISLLLTAAYIPAAVVAKPAAKPSLPPVVAQMTLDEKVSQLQAAAPAIPRLGVTGYNWWNEGLHGVARAGEATVFPQAIGLAATWDIDLMHSVGDVVATEARAKFNTVGPDKDHGRYLGLTIWSPNINIFRDPRWGRGQETYGEDPHLTGALGTAFVQGLQGSDPLHPKTIASVKHFAVHSGPEAGRHGFDVDSSPYDREATYLPAFRQVVTEGKAQSVMCAYNSLHGVPACASDDLLNIRLRKDWKFNGYVVTDCDAVEDMYAFHFYRETPEENAAEALKAGTDLNCGTYYKHLKTAVEKKLVTQGQLDTAVTRLWDARTKLGLDGVVSPYNTIGADQIHTQAAADLALKAARESIVLLKNDGVLPLKSSAKIAVVGPNADTLEILQANYHGTAIDPVTPLKGLRTALGADRVAYAQGANIAEGVAIPVPETALSTGKDAGLIGEYFDNPDFAGQPVLTRIDKTINLDLYNVVPVKGFENKPYGVRWSGYLAPPAAGDYQLKLYTERCWECDNQHDALTLYIDDKPVISDKGDGKSLSADVRFDDTKPHKIRLEFKHTGQDWGVRLQWQAPADAQIAEAIKAAQTADAVVAFVGLSPDIEGEELSILVPGFDRGDRTDLALPARQEALLKALKATGKPLIVVNLSGGAVALNWAKDNADALLQGWYPGESGGTAIAETLLGQSNPSGRLPVTFYKSVQDLPPFIDYRMDGRTYRYFKGEALYGFGYGLSYTTFSYSDIRLSSASVAAGQGVTVTATVTNTGKVEGDEVAQIYLTPPADAQGLNHSLVGFTRVHLKPGESRQVTFDLTPRDLSTVDRRGKRAETAGTYGLFVGGGQPKPSDTQDKLTLTGSQALPK</sequence>
<dbReference type="InterPro" id="IPR013783">
    <property type="entry name" value="Ig-like_fold"/>
</dbReference>
<feature type="region of interest" description="Disordered" evidence="4">
    <location>
        <begin position="831"/>
        <end position="860"/>
    </location>
</feature>
<dbReference type="Gene3D" id="2.60.40.10">
    <property type="entry name" value="Immunoglobulins"/>
    <property type="match status" value="1"/>
</dbReference>
<dbReference type="Gene3D" id="3.20.20.300">
    <property type="entry name" value="Glycoside hydrolase, family 3, N-terminal domain"/>
    <property type="match status" value="1"/>
</dbReference>
<comment type="similarity">
    <text evidence="1">Belongs to the glycosyl hydrolase 3 family.</text>
</comment>
<feature type="domain" description="PA14" evidence="6">
    <location>
        <begin position="442"/>
        <end position="589"/>
    </location>
</feature>
<dbReference type="GO" id="GO:0045493">
    <property type="term" value="P:xylan catabolic process"/>
    <property type="evidence" value="ECO:0007669"/>
    <property type="project" value="InterPro"/>
</dbReference>
<dbReference type="Pfam" id="PF14310">
    <property type="entry name" value="Fn3-like"/>
    <property type="match status" value="1"/>
</dbReference>
<dbReference type="InterPro" id="IPR037524">
    <property type="entry name" value="PA14/GLEYA"/>
</dbReference>
<dbReference type="STRING" id="1121022.GCA_000376105_02882"/>
<feature type="compositionally biased region" description="Polar residues" evidence="4">
    <location>
        <begin position="849"/>
        <end position="860"/>
    </location>
</feature>
<dbReference type="GO" id="GO:0009044">
    <property type="term" value="F:xylan 1,4-beta-xylosidase activity"/>
    <property type="evidence" value="ECO:0007669"/>
    <property type="project" value="InterPro"/>
</dbReference>
<evidence type="ECO:0000256" key="5">
    <source>
        <dbReference type="SAM" id="SignalP"/>
    </source>
</evidence>
<dbReference type="InterPro" id="IPR017853">
    <property type="entry name" value="GH"/>
</dbReference>
<dbReference type="PANTHER" id="PTHR42721">
    <property type="entry name" value="SUGAR HYDROLASE-RELATED"/>
    <property type="match status" value="1"/>
</dbReference>
<dbReference type="InterPro" id="IPR036881">
    <property type="entry name" value="Glyco_hydro_3_C_sf"/>
</dbReference>
<dbReference type="AlphaFoldDB" id="V4RN26"/>
<dbReference type="Gene3D" id="3.40.50.1700">
    <property type="entry name" value="Glycoside hydrolase family 3 C-terminal domain"/>
    <property type="match status" value="2"/>
</dbReference>
<dbReference type="SMART" id="SM00758">
    <property type="entry name" value="PA14"/>
    <property type="match status" value="1"/>
</dbReference>
<protein>
    <recommendedName>
        <fullName evidence="6">PA14 domain-containing protein</fullName>
    </recommendedName>
</protein>